<dbReference type="Proteomes" id="UP001165960">
    <property type="component" value="Unassembled WGS sequence"/>
</dbReference>
<protein>
    <submittedName>
        <fullName evidence="1">Uncharacterized protein</fullName>
    </submittedName>
</protein>
<evidence type="ECO:0000313" key="2">
    <source>
        <dbReference type="Proteomes" id="UP001165960"/>
    </source>
</evidence>
<sequence>MFSSTQEERVKRAWRRKESREKQSHRNKISSELRTRFGLSTKIFTSWNQGYKDQRFSWKSNQKTLTLLKKLALVQNPVTKVTHSKPRAGIEPAPSHQAGQVGGRNLPAPGFASKSKNPGEGTIPALTVAVGPILGPKSYAQALVGLAGPGQAIFSCPVNPVQAHPPLSKLGSPIGDPFFNQVPWPQESLSSQPKKDDQIGKTPMTPAAKPFRTNYQPGQDGPSTSQTNAPEDPKNDH</sequence>
<gene>
    <name evidence="1" type="ORF">DSO57_1009877</name>
</gene>
<keyword evidence="2" id="KW-1185">Reference proteome</keyword>
<name>A0ACC2SJT1_9FUNG</name>
<comment type="caution">
    <text evidence="1">The sequence shown here is derived from an EMBL/GenBank/DDBJ whole genome shotgun (WGS) entry which is preliminary data.</text>
</comment>
<reference evidence="1" key="1">
    <citation type="submission" date="2022-04" db="EMBL/GenBank/DDBJ databases">
        <title>Genome of the entomopathogenic fungus Entomophthora muscae.</title>
        <authorList>
            <person name="Elya C."/>
            <person name="Lovett B.R."/>
            <person name="Lee E."/>
            <person name="Macias A.M."/>
            <person name="Hajek A.E."/>
            <person name="De Bivort B.L."/>
            <person name="Kasson M.T."/>
            <person name="De Fine Licht H.H."/>
            <person name="Stajich J.E."/>
        </authorList>
    </citation>
    <scope>NUCLEOTIDE SEQUENCE</scope>
    <source>
        <strain evidence="1">Berkeley</strain>
    </source>
</reference>
<proteinExistence type="predicted"/>
<evidence type="ECO:0000313" key="1">
    <source>
        <dbReference type="EMBL" id="KAJ9062532.1"/>
    </source>
</evidence>
<dbReference type="EMBL" id="QTSX02005002">
    <property type="protein sequence ID" value="KAJ9062532.1"/>
    <property type="molecule type" value="Genomic_DNA"/>
</dbReference>
<organism evidence="1 2">
    <name type="scientific">Entomophthora muscae</name>
    <dbReference type="NCBI Taxonomy" id="34485"/>
    <lineage>
        <taxon>Eukaryota</taxon>
        <taxon>Fungi</taxon>
        <taxon>Fungi incertae sedis</taxon>
        <taxon>Zoopagomycota</taxon>
        <taxon>Entomophthoromycotina</taxon>
        <taxon>Entomophthoromycetes</taxon>
        <taxon>Entomophthorales</taxon>
        <taxon>Entomophthoraceae</taxon>
        <taxon>Entomophthora</taxon>
    </lineage>
</organism>
<accession>A0ACC2SJT1</accession>